<feature type="region of interest" description="Disordered" evidence="1">
    <location>
        <begin position="1"/>
        <end position="23"/>
    </location>
</feature>
<dbReference type="Gene3D" id="3.40.570.10">
    <property type="entry name" value="Extracellular Endonuclease, subunit A"/>
    <property type="match status" value="1"/>
</dbReference>
<sequence>MYKSATQSKQQSHAMYGNPKAAKQAPINKMLQTYTERILQLQRNEVNEPPSPNQTGLPDKLKSRIEAVSGLSMNGVQIHPNSSIPAQLRAFACTQGTDIYLAPGHGKGCAQMKTDIRYGYSTLTYLNNPDPHRVGKKTTAILNPTNPVRGTSTSANTGALSGLMTAIKRTELRKGFIVNNDRSNYVRGHLLNHDLGGQAIDENLYPITSKANHLHSMYVESPIKRRLAEGKKNNRSFQYEVNVIYECIVQDLPRATFECKFKELNDPSSKKERVLITSIPPNDGSCINTIESQPSYKPLEDWKHTESEAKHAANPNTIENVDLQAAFKTEISTFCNRSWHERMLFIESLFNIELSNEVLENIIANEQFIYAFLDFMQNNEKPDRKGISFIERLLEFMQTQVGNEKETNIIQEMIETWKSDLVDEGYRERRKIIEFEFKFKFNFAKVPDNFAKAQNNFAKALNYFDEAKIYFDEAKIYFDEVPNYFAEVPNNFAEALNNFDVALNYFDEVPNNFAEALNYLDVALNNLDEVPNNFDEVPNNFDEALNYLDVAQNYFAEALNYFAEALNYFDEAPNYFAEAPNNLDEALNYFAGALNYFAGALNNFDKVKCNLPIII</sequence>
<organism evidence="3">
    <name type="scientific">termite gut metagenome</name>
    <dbReference type="NCBI Taxonomy" id="433724"/>
    <lineage>
        <taxon>unclassified sequences</taxon>
        <taxon>metagenomes</taxon>
        <taxon>organismal metagenomes</taxon>
    </lineage>
</organism>
<gene>
    <name evidence="3" type="ORF">EZS27_005564</name>
</gene>
<dbReference type="SUPFAM" id="SSF81901">
    <property type="entry name" value="HCP-like"/>
    <property type="match status" value="1"/>
</dbReference>
<dbReference type="Gene3D" id="3.80.10.10">
    <property type="entry name" value="Ribonuclease Inhibitor"/>
    <property type="match status" value="1"/>
</dbReference>
<accession>A0A5J4SNS5</accession>
<comment type="caution">
    <text evidence="3">The sequence shown here is derived from an EMBL/GenBank/DDBJ whole genome shotgun (WGS) entry which is preliminary data.</text>
</comment>
<evidence type="ECO:0000256" key="1">
    <source>
        <dbReference type="SAM" id="MobiDB-lite"/>
    </source>
</evidence>
<dbReference type="InterPro" id="IPR044929">
    <property type="entry name" value="DNA/RNA_non-sp_Endonuclease_sf"/>
</dbReference>
<name>A0A5J4SNS5_9ZZZZ</name>
<reference evidence="3" key="1">
    <citation type="submission" date="2019-03" db="EMBL/GenBank/DDBJ databases">
        <title>Single cell metagenomics reveals metabolic interactions within the superorganism composed of flagellate Streblomastix strix and complex community of Bacteroidetes bacteria on its surface.</title>
        <authorList>
            <person name="Treitli S.C."/>
            <person name="Kolisko M."/>
            <person name="Husnik F."/>
            <person name="Keeling P."/>
            <person name="Hampl V."/>
        </authorList>
    </citation>
    <scope>NUCLEOTIDE SEQUENCE</scope>
    <source>
        <strain evidence="3">STM</strain>
    </source>
</reference>
<proteinExistence type="predicted"/>
<dbReference type="InterPro" id="IPR032675">
    <property type="entry name" value="LRR_dom_sf"/>
</dbReference>
<feature type="domain" description="Type VII secretion system protein EssD-like" evidence="2">
    <location>
        <begin position="180"/>
        <end position="246"/>
    </location>
</feature>
<feature type="compositionally biased region" description="Polar residues" evidence="1">
    <location>
        <begin position="1"/>
        <end position="13"/>
    </location>
</feature>
<dbReference type="Pfam" id="PF13930">
    <property type="entry name" value="Endonuclea_NS_2"/>
    <property type="match status" value="1"/>
</dbReference>
<dbReference type="EMBL" id="SNRY01000112">
    <property type="protein sequence ID" value="KAA6346930.1"/>
    <property type="molecule type" value="Genomic_DNA"/>
</dbReference>
<evidence type="ECO:0000313" key="3">
    <source>
        <dbReference type="EMBL" id="KAA6346930.1"/>
    </source>
</evidence>
<dbReference type="InterPro" id="IPR044927">
    <property type="entry name" value="Endonuclea_NS_2"/>
</dbReference>
<dbReference type="AlphaFoldDB" id="A0A5J4SNS5"/>
<evidence type="ECO:0000259" key="2">
    <source>
        <dbReference type="Pfam" id="PF13930"/>
    </source>
</evidence>
<protein>
    <recommendedName>
        <fullName evidence="2">Type VII secretion system protein EssD-like domain-containing protein</fullName>
    </recommendedName>
</protein>